<feature type="region of interest" description="Disordered" evidence="1">
    <location>
        <begin position="1464"/>
        <end position="1496"/>
    </location>
</feature>
<feature type="compositionally biased region" description="Basic and acidic residues" evidence="1">
    <location>
        <begin position="1132"/>
        <end position="1146"/>
    </location>
</feature>
<dbReference type="Gene3D" id="3.40.50.300">
    <property type="entry name" value="P-loop containing nucleotide triphosphate hydrolases"/>
    <property type="match status" value="1"/>
</dbReference>
<dbReference type="EMBL" id="BLQM01000448">
    <property type="protein sequence ID" value="GMH90397.1"/>
    <property type="molecule type" value="Genomic_DNA"/>
</dbReference>
<dbReference type="InterPro" id="IPR027417">
    <property type="entry name" value="P-loop_NTPase"/>
</dbReference>
<organism evidence="4 5">
    <name type="scientific">Triparma laevis f. inornata</name>
    <dbReference type="NCBI Taxonomy" id="1714386"/>
    <lineage>
        <taxon>Eukaryota</taxon>
        <taxon>Sar</taxon>
        <taxon>Stramenopiles</taxon>
        <taxon>Ochrophyta</taxon>
        <taxon>Bolidophyceae</taxon>
        <taxon>Parmales</taxon>
        <taxon>Triparmaceae</taxon>
        <taxon>Triparma</taxon>
    </lineage>
</organism>
<evidence type="ECO:0000259" key="3">
    <source>
        <dbReference type="Pfam" id="PF22946"/>
    </source>
</evidence>
<comment type="caution">
    <text evidence="4">The sequence shown here is derived from an EMBL/GenBank/DDBJ whole genome shotgun (WGS) entry which is preliminary data.</text>
</comment>
<gene>
    <name evidence="4" type="ORF">TL16_g11756</name>
</gene>
<dbReference type="PANTHER" id="PTHR14919">
    <property type="entry name" value="KPL2-RELATED"/>
    <property type="match status" value="1"/>
</dbReference>
<sequence>MAHFLFPQIMAELLMSWLNDELKMSKRVTNLDTEFANGYLIGEILFKHNQQADFGQFNKKQTPDAKIQNFCMIEPTLKRLNIKFDAKVAYGIMQNDQSKTSKLIYQLKMCMDRLEKFSAPTSIRGVDEKSGKKPLPNIPVRPSHSKFNEKSHAMFDKSIRQMIEGGNNVMMDTQLKRFKDEEEKQMRDMEQFKHDTNAAAVQKIIDIKAQRMSQKKEAADIQGAKNQENLETWERNQALARERKNVKKRVEKKLQAKKEELMVGMKMNDKASVVDQIRDFEHRLSRMDKPPPVAASSRISNNDPNALVSDKRGMEKDVAKQMKTISTRKKLTEEKSLAREKRRRRFIKNQEEAQIEGYNELGTEMIREQLTRLTVQENSTGEDIKTIGKHTQMATENRTFRLSQYKARGEVDTEVALSRDNSFLDSSKITMNAEISAQHVRLAAAKTASVCTEKKRTEMLVEDTLESLIDLAMDPAPLEVWSDLKRAYTNVQILPKFTVPTTDTRVWGVTSTSPEDAVADVIDSAEYKEYISNASMWSKFVYKLPEAEEVAGAEATALGDLVISTSLTAKPFDEPAPAPVIPNFPLKIALYGVSFSGKTEQASRLGERYALKVVSVDAELGAACEFSGKVQLGVVEEPAEGSLEHEFLLLGREANAALVLGGEVGDELYVGLAVAAIKRLAEENKSGEEEDECLGWICEDFPQTTKQAILFEKALTGYDFEAHVDHIYDRKSEMAAPSARVDPDFEVIRGGVDMVFNLKNEVDVTLKRSLGRRVDPVTEERYHLETARPPFDLICKERLVEPEDSENATDNLSLHVLTHERGVDGAEEFFRKFDNLVGVGTDGLTTDGVFAVISKHIDGFLSAENMKREKAAEEKAARVAEEEAKLKEEEELKRIEEEKAAMKEEDGGEGEGEGVVEPEPEPEPEAEAEEEKVKESVVGTLSQDLGAILDLRFGAASTQYSWLVQRTLRSLREERVQLAQHLHDIRAAFHEMLVCVDNKQPVVSGFVKAFNEVDTDMRFDARTKAELVLRIEEMRDTLWTLIETRKAEVDMRLKETREDGWVEKRDHALKGNFGFLMQLEVDRFFHGVELLMDGVSAVTGQVPLEATEGVLKGIGDDAEEEVGDAKGGGKGGKKDDKKKGKGDKGAVEEVVVKPAERSKVPPVVFVSLPLVIKTAGEEEEPVVENKKAKKGKKGATEVEEVKVEDMLLGAFEAATGYADSFGSEALKLEGLEDLEEGESHPASLLADREKIGEVYKAIWYEAAQLKARLQRLYDAGLAASQKVQGLALKCYDEIEVGVGLRIKGEFEAVEKLVVAANGKVVAEESIEYYWSLQSLEFKIWEDKRVLPVPVVRDAPVVVDYGYSSFNEGQLKELVEGLDGLDTVDVGGVEEEGEEGGSVDVEEAAAYLYGLSCEEGSMLPDMWADKEYNEFYELVLGLAGLGDVVLKSEIVKFFRGCEEEAREVDIVEEEEKGGEFVKGEEKEGGEEDAGGEEKKES</sequence>
<dbReference type="Gene3D" id="1.10.418.10">
    <property type="entry name" value="Calponin-like domain"/>
    <property type="match status" value="1"/>
</dbReference>
<proteinExistence type="predicted"/>
<reference evidence="5" key="1">
    <citation type="journal article" date="2023" name="Commun. Biol.">
        <title>Genome analysis of Parmales, the sister group of diatoms, reveals the evolutionary specialization of diatoms from phago-mixotrophs to photoautotrophs.</title>
        <authorList>
            <person name="Ban H."/>
            <person name="Sato S."/>
            <person name="Yoshikawa S."/>
            <person name="Yamada K."/>
            <person name="Nakamura Y."/>
            <person name="Ichinomiya M."/>
            <person name="Sato N."/>
            <person name="Blanc-Mathieu R."/>
            <person name="Endo H."/>
            <person name="Kuwata A."/>
            <person name="Ogata H."/>
        </authorList>
    </citation>
    <scope>NUCLEOTIDE SEQUENCE [LARGE SCALE GENOMIC DNA]</scope>
</reference>
<name>A0A9W7BML5_9STRA</name>
<feature type="compositionally biased region" description="Basic and acidic residues" evidence="1">
    <location>
        <begin position="1472"/>
        <end position="1481"/>
    </location>
</feature>
<dbReference type="PANTHER" id="PTHR14919:SF0">
    <property type="entry name" value="SPERM FLAGELLAR PROTEIN 2"/>
    <property type="match status" value="1"/>
</dbReference>
<protein>
    <recommendedName>
        <fullName evidence="6">Calponin-homology (CH) domain-containing protein</fullName>
    </recommendedName>
</protein>
<dbReference type="InterPro" id="IPR010441">
    <property type="entry name" value="CH_2"/>
</dbReference>
<evidence type="ECO:0000313" key="4">
    <source>
        <dbReference type="EMBL" id="GMH90397.1"/>
    </source>
</evidence>
<evidence type="ECO:0000259" key="2">
    <source>
        <dbReference type="Pfam" id="PF06294"/>
    </source>
</evidence>
<dbReference type="InterPro" id="IPR054517">
    <property type="entry name" value="SPEF2_D5"/>
</dbReference>
<feature type="region of interest" description="Disordered" evidence="1">
    <location>
        <begin position="287"/>
        <end position="309"/>
    </location>
</feature>
<accession>A0A9W7BML5</accession>
<feature type="region of interest" description="Disordered" evidence="1">
    <location>
        <begin position="889"/>
        <end position="936"/>
    </location>
</feature>
<dbReference type="SUPFAM" id="SSF52540">
    <property type="entry name" value="P-loop containing nucleoside triphosphate hydrolases"/>
    <property type="match status" value="1"/>
</dbReference>
<dbReference type="Pfam" id="PF06294">
    <property type="entry name" value="CH_2"/>
    <property type="match status" value="1"/>
</dbReference>
<dbReference type="Proteomes" id="UP001162640">
    <property type="component" value="Unassembled WGS sequence"/>
</dbReference>
<evidence type="ECO:0000313" key="5">
    <source>
        <dbReference type="Proteomes" id="UP001162640"/>
    </source>
</evidence>
<feature type="domain" description="CH-like" evidence="2">
    <location>
        <begin position="14"/>
        <end position="108"/>
    </location>
</feature>
<dbReference type="InterPro" id="IPR052634">
    <property type="entry name" value="Sperm_flagellar-bone_growth"/>
</dbReference>
<feature type="compositionally biased region" description="Acidic residues" evidence="1">
    <location>
        <begin position="906"/>
        <end position="930"/>
    </location>
</feature>
<dbReference type="Pfam" id="PF22946">
    <property type="entry name" value="SPEF2_D5"/>
    <property type="match status" value="1"/>
</dbReference>
<feature type="domain" description="CPC1/SPEF2" evidence="3">
    <location>
        <begin position="370"/>
        <end position="473"/>
    </location>
</feature>
<evidence type="ECO:0000256" key="1">
    <source>
        <dbReference type="SAM" id="MobiDB-lite"/>
    </source>
</evidence>
<evidence type="ECO:0008006" key="6">
    <source>
        <dbReference type="Google" id="ProtNLM"/>
    </source>
</evidence>
<feature type="compositionally biased region" description="Basic and acidic residues" evidence="1">
    <location>
        <begin position="889"/>
        <end position="905"/>
    </location>
</feature>
<feature type="region of interest" description="Disordered" evidence="1">
    <location>
        <begin position="125"/>
        <end position="145"/>
    </location>
</feature>
<feature type="region of interest" description="Disordered" evidence="1">
    <location>
        <begin position="1115"/>
        <end position="1146"/>
    </location>
</feature>
<dbReference type="InterPro" id="IPR036872">
    <property type="entry name" value="CH_dom_sf"/>
</dbReference>
<dbReference type="GO" id="GO:0005737">
    <property type="term" value="C:cytoplasm"/>
    <property type="evidence" value="ECO:0007669"/>
    <property type="project" value="UniProtKB-ARBA"/>
</dbReference>